<feature type="transmembrane region" description="Helical" evidence="2">
    <location>
        <begin position="187"/>
        <end position="210"/>
    </location>
</feature>
<evidence type="ECO:0000256" key="1">
    <source>
        <dbReference type="SAM" id="MobiDB-lite"/>
    </source>
</evidence>
<feature type="region of interest" description="Disordered" evidence="1">
    <location>
        <begin position="682"/>
        <end position="746"/>
    </location>
</feature>
<feature type="transmembrane region" description="Helical" evidence="2">
    <location>
        <begin position="628"/>
        <end position="646"/>
    </location>
</feature>
<name>A0A0R3TLU4_RODNA</name>
<keyword evidence="2" id="KW-0812">Transmembrane</keyword>
<feature type="chain" id="PRO_5043131913" evidence="3">
    <location>
        <begin position="24"/>
        <end position="746"/>
    </location>
</feature>
<protein>
    <submittedName>
        <fullName evidence="6">RGS domain-containing protein</fullName>
    </submittedName>
</protein>
<evidence type="ECO:0000313" key="5">
    <source>
        <dbReference type="Proteomes" id="UP000278807"/>
    </source>
</evidence>
<dbReference type="EMBL" id="UZAE01012230">
    <property type="protein sequence ID" value="VDO04111.1"/>
    <property type="molecule type" value="Genomic_DNA"/>
</dbReference>
<evidence type="ECO:0000313" key="6">
    <source>
        <dbReference type="WBParaSite" id="HNAJ_0000823501-mRNA-1"/>
    </source>
</evidence>
<dbReference type="WBParaSite" id="HNAJ_0000823501-mRNA-1">
    <property type="protein sequence ID" value="HNAJ_0000823501-mRNA-1"/>
    <property type="gene ID" value="HNAJ_0000823501"/>
</dbReference>
<evidence type="ECO:0000313" key="4">
    <source>
        <dbReference type="EMBL" id="VDO04111.1"/>
    </source>
</evidence>
<proteinExistence type="predicted"/>
<organism evidence="6">
    <name type="scientific">Rodentolepis nana</name>
    <name type="common">Dwarf tapeworm</name>
    <name type="synonym">Hymenolepis nana</name>
    <dbReference type="NCBI Taxonomy" id="102285"/>
    <lineage>
        <taxon>Eukaryota</taxon>
        <taxon>Metazoa</taxon>
        <taxon>Spiralia</taxon>
        <taxon>Lophotrochozoa</taxon>
        <taxon>Platyhelminthes</taxon>
        <taxon>Cestoda</taxon>
        <taxon>Eucestoda</taxon>
        <taxon>Cyclophyllidea</taxon>
        <taxon>Hymenolepididae</taxon>
        <taxon>Rodentolepis</taxon>
    </lineage>
</organism>
<accession>A0A0R3TLU4</accession>
<gene>
    <name evidence="4" type="ORF">HNAJ_LOCUS8231</name>
</gene>
<keyword evidence="2" id="KW-0472">Membrane</keyword>
<sequence length="746" mass="83856">MTAKMTFLALTLLMLTNPPMIGATNVTEITPQTTNFTPTPESPNTRTQISSSVLTKATFSATLSATTSSEPVEEEVIVPITAQTVQSSFSSEETTPLTLSTTEYVEEVTNTTTSTTVSTTMEVDLDESEPYFQRYCRTGNRIASCIGTAFLLTMILFAVTKNISKWGLVNLIDVRKVGVSFPQRPEIIVLICSTLPTIFTTIARPLFLMYDPQEYMDFISLLPCTQARQFFDLFSRTAAVYHMIYWAYRMPIIRWLWRNYLRFNAFRAVWTKEHIIEVLRDKFAPEKDDKFWKMFQNSPESMYYYAQFLQSGLPMQYLQTLIKQGNRSPSMSTTAIDGFGGQMGGHGRGGLGGTDGDVLPRFNLGHLMSMGVDEGASPKAQNYGNFLSPSGGSPSKLSNAALHLPSGGSHQISRNTSFRSSTLGRPPVLSMTFDSGFGQHLSPEDAANIMMMYERQGSVSPDRHSLILPPTFSSQEMIFPSHAMIPGFDFFAPSEKKEKEEENFIKPPTREFVYICKHALPGVIYVISLFATLPSIFGFDKFQDESTITKVYFYYDMVFIVFIPMVAIAAAFYHGVLAKTQLNGGSKMRFRLRCYYVNFVILNIPMICLMLTTMTFKIQDSDELKKEMYGTGIIIALTAYHAQFVLKTTVYTTGCNCICCSDRCLNRNPRLRNCIITMVTPRNKPAPPPPKKKDDEEEDEDVDRYDGIPEMNIESGPRDQFGQGTEIQIMPPDAEVELEQEPLITK</sequence>
<feature type="transmembrane region" description="Helical" evidence="2">
    <location>
        <begin position="141"/>
        <end position="159"/>
    </location>
</feature>
<keyword evidence="2" id="KW-1133">Transmembrane helix</keyword>
<dbReference type="OrthoDB" id="6238674at2759"/>
<feature type="transmembrane region" description="Helical" evidence="2">
    <location>
        <begin position="594"/>
        <end position="616"/>
    </location>
</feature>
<keyword evidence="3" id="KW-0732">Signal</keyword>
<reference evidence="4 5" key="2">
    <citation type="submission" date="2018-11" db="EMBL/GenBank/DDBJ databases">
        <authorList>
            <consortium name="Pathogen Informatics"/>
        </authorList>
    </citation>
    <scope>NUCLEOTIDE SEQUENCE [LARGE SCALE GENOMIC DNA]</scope>
</reference>
<feature type="signal peptide" evidence="3">
    <location>
        <begin position="1"/>
        <end position="23"/>
    </location>
</feature>
<reference evidence="6" key="1">
    <citation type="submission" date="2017-02" db="UniProtKB">
        <authorList>
            <consortium name="WormBaseParasite"/>
        </authorList>
    </citation>
    <scope>IDENTIFICATION</scope>
</reference>
<feature type="transmembrane region" description="Helical" evidence="2">
    <location>
        <begin position="551"/>
        <end position="573"/>
    </location>
</feature>
<keyword evidence="5" id="KW-1185">Reference proteome</keyword>
<evidence type="ECO:0000256" key="2">
    <source>
        <dbReference type="SAM" id="Phobius"/>
    </source>
</evidence>
<evidence type="ECO:0000256" key="3">
    <source>
        <dbReference type="SAM" id="SignalP"/>
    </source>
</evidence>
<dbReference type="Proteomes" id="UP000278807">
    <property type="component" value="Unassembled WGS sequence"/>
</dbReference>
<feature type="transmembrane region" description="Helical" evidence="2">
    <location>
        <begin position="519"/>
        <end position="539"/>
    </location>
</feature>
<dbReference type="AlphaFoldDB" id="A0A0R3TLU4"/>